<accession>A0A915IHD6</accession>
<protein>
    <submittedName>
        <fullName evidence="3">ABC transmembrane type-1 domain-containing protein</fullName>
    </submittedName>
</protein>
<feature type="transmembrane region" description="Helical" evidence="1">
    <location>
        <begin position="52"/>
        <end position="72"/>
    </location>
</feature>
<evidence type="ECO:0000313" key="3">
    <source>
        <dbReference type="WBParaSite" id="nRc.2.0.1.t13219-RA"/>
    </source>
</evidence>
<name>A0A915IHD6_ROMCU</name>
<keyword evidence="1" id="KW-0812">Transmembrane</keyword>
<evidence type="ECO:0000256" key="1">
    <source>
        <dbReference type="SAM" id="Phobius"/>
    </source>
</evidence>
<evidence type="ECO:0000313" key="2">
    <source>
        <dbReference type="Proteomes" id="UP000887565"/>
    </source>
</evidence>
<feature type="transmembrane region" description="Helical" evidence="1">
    <location>
        <begin position="93"/>
        <end position="110"/>
    </location>
</feature>
<keyword evidence="2" id="KW-1185">Reference proteome</keyword>
<dbReference type="AlphaFoldDB" id="A0A915IHD6"/>
<reference evidence="3" key="1">
    <citation type="submission" date="2022-11" db="UniProtKB">
        <authorList>
            <consortium name="WormBaseParasite"/>
        </authorList>
    </citation>
    <scope>IDENTIFICATION</scope>
</reference>
<sequence>MTSASHGENLLPGYPFIHYPGIPGSVWFRMLSKSSELCALQSYGLVKNKEKWVGYSVVLFFAMKTISVPAALSQVHWNSNGVARNLSRDASRILSATHYMILFMIVVTLIQEAVGYACQNFQLRRTLVLEAHCRVHKEIHKYYQANMNTRMITVLKIKSKNCSERD</sequence>
<keyword evidence="1" id="KW-0472">Membrane</keyword>
<proteinExistence type="predicted"/>
<keyword evidence="1" id="KW-1133">Transmembrane helix</keyword>
<organism evidence="2 3">
    <name type="scientific">Romanomermis culicivorax</name>
    <name type="common">Nematode worm</name>
    <dbReference type="NCBI Taxonomy" id="13658"/>
    <lineage>
        <taxon>Eukaryota</taxon>
        <taxon>Metazoa</taxon>
        <taxon>Ecdysozoa</taxon>
        <taxon>Nematoda</taxon>
        <taxon>Enoplea</taxon>
        <taxon>Dorylaimia</taxon>
        <taxon>Mermithida</taxon>
        <taxon>Mermithoidea</taxon>
        <taxon>Mermithidae</taxon>
        <taxon>Romanomermis</taxon>
    </lineage>
</organism>
<dbReference type="Proteomes" id="UP000887565">
    <property type="component" value="Unplaced"/>
</dbReference>
<dbReference type="WBParaSite" id="nRc.2.0.1.t13219-RA">
    <property type="protein sequence ID" value="nRc.2.0.1.t13219-RA"/>
    <property type="gene ID" value="nRc.2.0.1.g13219"/>
</dbReference>